<feature type="site" description="Could be important to modulate the pK values of the two catalytic cysteine residues" evidence="8">
    <location>
        <position position="198"/>
    </location>
</feature>
<evidence type="ECO:0000256" key="6">
    <source>
        <dbReference type="ARBA" id="ARBA00023235"/>
    </source>
</evidence>
<evidence type="ECO:0000256" key="7">
    <source>
        <dbReference type="ARBA" id="ARBA00051712"/>
    </source>
</evidence>
<comment type="similarity">
    <text evidence="2 8">Belongs to the diaminopimelate epimerase family.</text>
</comment>
<dbReference type="UniPathway" id="UPA00034">
    <property type="reaction ID" value="UER00025"/>
</dbReference>
<dbReference type="OrthoDB" id="9805408at2"/>
<evidence type="ECO:0000313" key="9">
    <source>
        <dbReference type="EMBL" id="TFH97359.1"/>
    </source>
</evidence>
<evidence type="ECO:0000256" key="2">
    <source>
        <dbReference type="ARBA" id="ARBA00010219"/>
    </source>
</evidence>
<evidence type="ECO:0000256" key="8">
    <source>
        <dbReference type="HAMAP-Rule" id="MF_00197"/>
    </source>
</evidence>
<evidence type="ECO:0000256" key="1">
    <source>
        <dbReference type="ARBA" id="ARBA00005196"/>
    </source>
</evidence>
<sequence>MEIVFDKLHGLGNDYIYVDIDRFPIEDLEGFAREFSPRRTGIGGDGLITYNKEASGGYLMRIFNLDGSEGLMCGNAIRCVAKLLYERGLCQDNPMTINTRSGEKILVLTIEDGKVTHARVDMGLPKVLEDSKQVDEVEGVSVSVGNPHYIHFIAEDPDAYALDTIGPRIEKHAAFPDGVNYEVAQVLDRHTIKMRVWERGSGLTMACGTGATATAVAAIYKGLVDSPVKVMMPGGDLTIDWSGNETESVFMTGSATYVFQGKVTI</sequence>
<dbReference type="EC" id="5.1.1.7" evidence="3 8"/>
<feature type="active site" description="Proton donor" evidence="8">
    <location>
        <position position="73"/>
    </location>
</feature>
<dbReference type="InterPro" id="IPR001653">
    <property type="entry name" value="DAP_epimerase_DapF"/>
</dbReference>
<dbReference type="PANTHER" id="PTHR31689">
    <property type="entry name" value="DIAMINOPIMELATE EPIMERASE, CHLOROPLASTIC"/>
    <property type="match status" value="1"/>
</dbReference>
<keyword evidence="4 8" id="KW-0028">Amino-acid biosynthesis</keyword>
<dbReference type="AlphaFoldDB" id="A0A4Y8WTM8"/>
<feature type="binding site" evidence="8">
    <location>
        <begin position="208"/>
        <end position="209"/>
    </location>
    <ligand>
        <name>substrate</name>
    </ligand>
</feature>
<dbReference type="PANTHER" id="PTHR31689:SF0">
    <property type="entry name" value="DIAMINOPIMELATE EPIMERASE"/>
    <property type="match status" value="1"/>
</dbReference>
<dbReference type="Pfam" id="PF01678">
    <property type="entry name" value="DAP_epimerase"/>
    <property type="match status" value="2"/>
</dbReference>
<comment type="caution">
    <text evidence="8">Lacks conserved residue(s) required for the propagation of feature annotation.</text>
</comment>
<protein>
    <recommendedName>
        <fullName evidence="3 8">Diaminopimelate epimerase</fullName>
        <shortName evidence="8">DAP epimerase</shortName>
        <ecNumber evidence="3 8">5.1.1.7</ecNumber>
    </recommendedName>
    <alternativeName>
        <fullName evidence="8">PLP-independent amino acid racemase</fullName>
    </alternativeName>
</protein>
<comment type="subunit">
    <text evidence="8">Homodimer.</text>
</comment>
<dbReference type="EMBL" id="SPNC01000003">
    <property type="protein sequence ID" value="TFH97359.1"/>
    <property type="molecule type" value="Genomic_DNA"/>
</dbReference>
<feature type="active site" description="Proton acceptor" evidence="8">
    <location>
        <position position="207"/>
    </location>
</feature>
<dbReference type="RefSeq" id="WP_134849004.1">
    <property type="nucleotide sequence ID" value="NZ_CP197400.1"/>
</dbReference>
<dbReference type="STRING" id="1122973.GCA_000379925_00926"/>
<dbReference type="NCBIfam" id="TIGR00652">
    <property type="entry name" value="DapF"/>
    <property type="match status" value="1"/>
</dbReference>
<dbReference type="InterPro" id="IPR018510">
    <property type="entry name" value="DAP_epimerase_AS"/>
</dbReference>
<organism evidence="9 10">
    <name type="scientific">Porphyromonas levii</name>
    <dbReference type="NCBI Taxonomy" id="28114"/>
    <lineage>
        <taxon>Bacteria</taxon>
        <taxon>Pseudomonadati</taxon>
        <taxon>Bacteroidota</taxon>
        <taxon>Bacteroidia</taxon>
        <taxon>Bacteroidales</taxon>
        <taxon>Porphyromonadaceae</taxon>
        <taxon>Porphyromonas</taxon>
    </lineage>
</organism>
<feature type="binding site" evidence="8">
    <location>
        <position position="64"/>
    </location>
    <ligand>
        <name>substrate</name>
    </ligand>
</feature>
<dbReference type="GO" id="GO:0008837">
    <property type="term" value="F:diaminopimelate epimerase activity"/>
    <property type="evidence" value="ECO:0007669"/>
    <property type="project" value="UniProtKB-UniRule"/>
</dbReference>
<dbReference type="GO" id="GO:0005829">
    <property type="term" value="C:cytosol"/>
    <property type="evidence" value="ECO:0007669"/>
    <property type="project" value="TreeGrafter"/>
</dbReference>
<feature type="binding site" evidence="8">
    <location>
        <position position="180"/>
    </location>
    <ligand>
        <name>substrate</name>
    </ligand>
</feature>
<comment type="function">
    <text evidence="8">Catalyzes the stereoinversion of LL-2,6-diaminopimelate (L,L-DAP) to meso-diaminopimelate (meso-DAP), a precursor of L-lysine and an essential component of the bacterial peptidoglycan.</text>
</comment>
<dbReference type="Proteomes" id="UP000297225">
    <property type="component" value="Unassembled WGS sequence"/>
</dbReference>
<evidence type="ECO:0000256" key="3">
    <source>
        <dbReference type="ARBA" id="ARBA00013080"/>
    </source>
</evidence>
<name>A0A4Y8WTM8_9PORP</name>
<evidence type="ECO:0000313" key="10">
    <source>
        <dbReference type="Proteomes" id="UP000297225"/>
    </source>
</evidence>
<evidence type="ECO:0000256" key="5">
    <source>
        <dbReference type="ARBA" id="ARBA00023154"/>
    </source>
</evidence>
<keyword evidence="6 8" id="KW-0413">Isomerase</keyword>
<gene>
    <name evidence="8" type="primary">dapF</name>
    <name evidence="9" type="ORF">E4P47_00500</name>
</gene>
<comment type="subcellular location">
    <subcellularLocation>
        <location evidence="8">Cytoplasm</location>
    </subcellularLocation>
</comment>
<feature type="binding site" evidence="8">
    <location>
        <position position="13"/>
    </location>
    <ligand>
        <name>substrate</name>
    </ligand>
</feature>
<feature type="binding site" evidence="8">
    <location>
        <position position="146"/>
    </location>
    <ligand>
        <name>substrate</name>
    </ligand>
</feature>
<feature type="binding site" evidence="8">
    <location>
        <begin position="74"/>
        <end position="75"/>
    </location>
    <ligand>
        <name>substrate</name>
    </ligand>
</feature>
<dbReference type="HAMAP" id="MF_00197">
    <property type="entry name" value="DAP_epimerase"/>
    <property type="match status" value="1"/>
</dbReference>
<evidence type="ECO:0000256" key="4">
    <source>
        <dbReference type="ARBA" id="ARBA00022605"/>
    </source>
</evidence>
<feature type="site" description="Could be important to modulate the pK values of the two catalytic cysteine residues" evidence="8">
    <location>
        <position position="148"/>
    </location>
</feature>
<keyword evidence="5 8" id="KW-0457">Lysine biosynthesis</keyword>
<accession>A0A4Y8WTM8</accession>
<dbReference type="Gene3D" id="3.10.310.10">
    <property type="entry name" value="Diaminopimelate Epimerase, Chain A, domain 1"/>
    <property type="match status" value="2"/>
</dbReference>
<comment type="caution">
    <text evidence="9">The sequence shown here is derived from an EMBL/GenBank/DDBJ whole genome shotgun (WGS) entry which is preliminary data.</text>
</comment>
<keyword evidence="8" id="KW-0963">Cytoplasm</keyword>
<comment type="pathway">
    <text evidence="1 8">Amino-acid biosynthesis; L-lysine biosynthesis via DAP pathway; DL-2,6-diaminopimelate from LL-2,6-diaminopimelate: step 1/1.</text>
</comment>
<reference evidence="9 10" key="1">
    <citation type="submission" date="2019-03" db="EMBL/GenBank/DDBJ databases">
        <title>Porphyromonas levii Isolated from the Uterus of Dairy Cows.</title>
        <authorList>
            <person name="Francis A.M."/>
        </authorList>
    </citation>
    <scope>NUCLEOTIDE SEQUENCE [LARGE SCALE GENOMIC DNA]</scope>
    <source>
        <strain evidence="9 10">AF5678</strain>
    </source>
</reference>
<feature type="binding site" evidence="8">
    <location>
        <begin position="198"/>
        <end position="199"/>
    </location>
    <ligand>
        <name>substrate</name>
    </ligand>
</feature>
<proteinExistence type="inferred from homology"/>
<dbReference type="SUPFAM" id="SSF54506">
    <property type="entry name" value="Diaminopimelate epimerase-like"/>
    <property type="match status" value="2"/>
</dbReference>
<keyword evidence="10" id="KW-1185">Reference proteome</keyword>
<dbReference type="GO" id="GO:0009089">
    <property type="term" value="P:lysine biosynthetic process via diaminopimelate"/>
    <property type="evidence" value="ECO:0007669"/>
    <property type="project" value="UniProtKB-UniRule"/>
</dbReference>
<dbReference type="PROSITE" id="PS01326">
    <property type="entry name" value="DAP_EPIMERASE"/>
    <property type="match status" value="1"/>
</dbReference>
<comment type="catalytic activity">
    <reaction evidence="7 8">
        <text>(2S,6S)-2,6-diaminopimelate = meso-2,6-diaminopimelate</text>
        <dbReference type="Rhea" id="RHEA:15393"/>
        <dbReference type="ChEBI" id="CHEBI:57609"/>
        <dbReference type="ChEBI" id="CHEBI:57791"/>
        <dbReference type="EC" id="5.1.1.7"/>
    </reaction>
</comment>